<dbReference type="Proteomes" id="UP000823912">
    <property type="component" value="Unassembled WGS sequence"/>
</dbReference>
<dbReference type="Pfam" id="PF03816">
    <property type="entry name" value="LytR_cpsA_psr"/>
    <property type="match status" value="1"/>
</dbReference>
<protein>
    <submittedName>
        <fullName evidence="5">LCP family protein</fullName>
    </submittedName>
</protein>
<sequence>MEKRYGAVDRSGVSTTGKKRKQKQEKSGKGKTIAAVVLAILTVCAGLMCGIFLARLAILPGNLKVAALAVLTVAGIGIVLMLVFLRRRKLWFLGAALSVVYLAICGIGSYYLYHTNTAVKEIVRPVTLETDAISVFVLQDDPAQEAADIEGYTIGVLSELDRENTDYAVGQIEEQAGFSLQLAEYTGMDALIDALRSGEIGGMLVNHSLLSLTEDMEGYEDILTEIRAVITISIQQEVEQPQGQTAYDPDYFAVYLSGIDTYGGVTNRSRSDVNIIMAVNTKTKQILLLSTPRDYYVPLTVSGGAKDKLTHAGLYGVNVSKGTLENLYDTEIPYYLRMNFSGFIDIIDALGGIDVYSPQTFTVEPIMTYHQGYNHVNGLQALAFARERYSFSGGDRQRGENQMEVIRATIAKCQTSSMLLNYQEVMEGIAGTFESNIEQERIAQLVSAQLFEKSDWNVVSYSVDGTGSRQTTYSMPGRSVYVMIPDQSAVDHAKELLRQVQAGEILTQE</sequence>
<keyword evidence="3" id="KW-1133">Transmembrane helix</keyword>
<organism evidence="5 6">
    <name type="scientific">Candidatus Pullilachnospira gallistercoris</name>
    <dbReference type="NCBI Taxonomy" id="2840911"/>
    <lineage>
        <taxon>Bacteria</taxon>
        <taxon>Bacillati</taxon>
        <taxon>Bacillota</taxon>
        <taxon>Clostridia</taxon>
        <taxon>Lachnospirales</taxon>
        <taxon>Lachnospiraceae</taxon>
        <taxon>Lachnospiraceae incertae sedis</taxon>
        <taxon>Candidatus Pullilachnospira</taxon>
    </lineage>
</organism>
<evidence type="ECO:0000256" key="3">
    <source>
        <dbReference type="SAM" id="Phobius"/>
    </source>
</evidence>
<feature type="transmembrane region" description="Helical" evidence="3">
    <location>
        <begin position="65"/>
        <end position="85"/>
    </location>
</feature>
<dbReference type="NCBIfam" id="TIGR00350">
    <property type="entry name" value="lytR_cpsA_psr"/>
    <property type="match status" value="1"/>
</dbReference>
<evidence type="ECO:0000313" key="5">
    <source>
        <dbReference type="EMBL" id="HIR70003.1"/>
    </source>
</evidence>
<reference evidence="5" key="2">
    <citation type="journal article" date="2021" name="PeerJ">
        <title>Extensive microbial diversity within the chicken gut microbiome revealed by metagenomics and culture.</title>
        <authorList>
            <person name="Gilroy R."/>
            <person name="Ravi A."/>
            <person name="Getino M."/>
            <person name="Pursley I."/>
            <person name="Horton D.L."/>
            <person name="Alikhan N.F."/>
            <person name="Baker D."/>
            <person name="Gharbi K."/>
            <person name="Hall N."/>
            <person name="Watson M."/>
            <person name="Adriaenssens E.M."/>
            <person name="Foster-Nyarko E."/>
            <person name="Jarju S."/>
            <person name="Secka A."/>
            <person name="Antonio M."/>
            <person name="Oren A."/>
            <person name="Chaudhuri R.R."/>
            <person name="La Ragione R."/>
            <person name="Hildebrand F."/>
            <person name="Pallen M.J."/>
        </authorList>
    </citation>
    <scope>NUCLEOTIDE SEQUENCE</scope>
    <source>
        <strain evidence="5">ChiSjej5B23-6657</strain>
    </source>
</reference>
<comment type="caution">
    <text evidence="5">The sequence shown here is derived from an EMBL/GenBank/DDBJ whole genome shotgun (WGS) entry which is preliminary data.</text>
</comment>
<evidence type="ECO:0000256" key="1">
    <source>
        <dbReference type="ARBA" id="ARBA00006068"/>
    </source>
</evidence>
<comment type="similarity">
    <text evidence="1">Belongs to the LytR/CpsA/Psr (LCP) family.</text>
</comment>
<dbReference type="Gene3D" id="3.40.190.10">
    <property type="entry name" value="Periplasmic binding protein-like II"/>
    <property type="match status" value="1"/>
</dbReference>
<dbReference type="InterPro" id="IPR004474">
    <property type="entry name" value="LytR_CpsA_psr"/>
</dbReference>
<evidence type="ECO:0000256" key="2">
    <source>
        <dbReference type="SAM" id="MobiDB-lite"/>
    </source>
</evidence>
<evidence type="ECO:0000259" key="4">
    <source>
        <dbReference type="Pfam" id="PF03816"/>
    </source>
</evidence>
<dbReference type="Gene3D" id="3.40.630.190">
    <property type="entry name" value="LCP protein"/>
    <property type="match status" value="1"/>
</dbReference>
<dbReference type="AlphaFoldDB" id="A0A9D1E8B2"/>
<reference evidence="5" key="1">
    <citation type="submission" date="2020-10" db="EMBL/GenBank/DDBJ databases">
        <authorList>
            <person name="Gilroy R."/>
        </authorList>
    </citation>
    <scope>NUCLEOTIDE SEQUENCE</scope>
    <source>
        <strain evidence="5">ChiSjej5B23-6657</strain>
    </source>
</reference>
<gene>
    <name evidence="5" type="ORF">IAA55_01835</name>
</gene>
<dbReference type="EMBL" id="DVHM01000032">
    <property type="protein sequence ID" value="HIR70003.1"/>
    <property type="molecule type" value="Genomic_DNA"/>
</dbReference>
<feature type="transmembrane region" description="Helical" evidence="3">
    <location>
        <begin position="33"/>
        <end position="59"/>
    </location>
</feature>
<accession>A0A9D1E8B2</accession>
<keyword evidence="3" id="KW-0472">Membrane</keyword>
<feature type="region of interest" description="Disordered" evidence="2">
    <location>
        <begin position="1"/>
        <end position="26"/>
    </location>
</feature>
<dbReference type="PANTHER" id="PTHR33392:SF6">
    <property type="entry name" value="POLYISOPRENYL-TEICHOIC ACID--PEPTIDOGLYCAN TEICHOIC ACID TRANSFERASE TAGU"/>
    <property type="match status" value="1"/>
</dbReference>
<evidence type="ECO:0000313" key="6">
    <source>
        <dbReference type="Proteomes" id="UP000823912"/>
    </source>
</evidence>
<keyword evidence="3" id="KW-0812">Transmembrane</keyword>
<dbReference type="InterPro" id="IPR050922">
    <property type="entry name" value="LytR/CpsA/Psr_CW_biosynth"/>
</dbReference>
<name>A0A9D1E8B2_9FIRM</name>
<dbReference type="PANTHER" id="PTHR33392">
    <property type="entry name" value="POLYISOPRENYL-TEICHOIC ACID--PEPTIDOGLYCAN TEICHOIC ACID TRANSFERASE TAGU"/>
    <property type="match status" value="1"/>
</dbReference>
<proteinExistence type="inferred from homology"/>
<feature type="transmembrane region" description="Helical" evidence="3">
    <location>
        <begin position="92"/>
        <end position="113"/>
    </location>
</feature>
<feature type="domain" description="Cell envelope-related transcriptional attenuator" evidence="4">
    <location>
        <begin position="270"/>
        <end position="414"/>
    </location>
</feature>